<keyword evidence="2" id="KW-0645">Protease</keyword>
<sequence length="351" mass="38109">MKEQKRIRDYGVIIGRMIPGAKNAITDVRGVKVGHYTLKNGAIQTGVTAILPHNGNLFQEKVMAAVHVINGFGKSIGTVQIEELGTIETPIILTNTLSVGTVGDALVEFMLEHNEDIGITTGTVNPVVCECNDGYLNDIRGRHVKKEHVLSAIQRAEEEFQEGDVGAGTGMSCYGLKGGIGTASRIISLGKKDYTLGVLVLSNFGRKEDLMIDGVKADRMIKEVQREADNLEKGSVIIIVATDIPLTERQLKRILKRTSVALSRTGSYVGNGSGDIALGFTTAHRIKHYEKSPIVTVEMLNENEIDEVFRAVAEATEEAILNSMICAERTVGRAGHTRASLKEYIHEIVNG</sequence>
<dbReference type="CDD" id="cd02253">
    <property type="entry name" value="DmpA"/>
    <property type="match status" value="1"/>
</dbReference>
<evidence type="ECO:0000313" key="3">
    <source>
        <dbReference type="Proteomes" id="UP000579281"/>
    </source>
</evidence>
<name>A0A841KQS3_9FIRM</name>
<dbReference type="EMBL" id="JACHEN010000010">
    <property type="protein sequence ID" value="MBB6215777.1"/>
    <property type="molecule type" value="Genomic_DNA"/>
</dbReference>
<reference evidence="2 3" key="1">
    <citation type="submission" date="2020-08" db="EMBL/GenBank/DDBJ databases">
        <title>Genomic Encyclopedia of Type Strains, Phase IV (KMG-IV): sequencing the most valuable type-strain genomes for metagenomic binning, comparative biology and taxonomic classification.</title>
        <authorList>
            <person name="Goeker M."/>
        </authorList>
    </citation>
    <scope>NUCLEOTIDE SEQUENCE [LARGE SCALE GENOMIC DNA]</scope>
    <source>
        <strain evidence="2 3">DSM 103526</strain>
    </source>
</reference>
<dbReference type="RefSeq" id="WP_330602816.1">
    <property type="nucleotide sequence ID" value="NZ_JACHEN010000010.1"/>
</dbReference>
<dbReference type="EC" id="3.4.11.19" evidence="2"/>
<protein>
    <submittedName>
        <fullName evidence="2">D-aminopeptidase</fullName>
        <ecNumber evidence="2">3.4.11.19</ecNumber>
    </submittedName>
</protein>
<comment type="caution">
    <text evidence="2">The sequence shown here is derived from an EMBL/GenBank/DDBJ whole genome shotgun (WGS) entry which is preliminary data.</text>
</comment>
<dbReference type="InterPro" id="IPR005321">
    <property type="entry name" value="Peptidase_S58_DmpA"/>
</dbReference>
<dbReference type="PANTHER" id="PTHR36512:SF3">
    <property type="entry name" value="BLR5678 PROTEIN"/>
    <property type="match status" value="1"/>
</dbReference>
<dbReference type="InterPro" id="IPR016117">
    <property type="entry name" value="ArgJ-like_dom_sf"/>
</dbReference>
<evidence type="ECO:0000256" key="1">
    <source>
        <dbReference type="ARBA" id="ARBA00007068"/>
    </source>
</evidence>
<dbReference type="Pfam" id="PF03576">
    <property type="entry name" value="Peptidase_S58"/>
    <property type="match status" value="1"/>
</dbReference>
<dbReference type="Gene3D" id="3.60.70.12">
    <property type="entry name" value="L-amino peptidase D-ALA esterase/amidase"/>
    <property type="match status" value="1"/>
</dbReference>
<dbReference type="GO" id="GO:0004177">
    <property type="term" value="F:aminopeptidase activity"/>
    <property type="evidence" value="ECO:0007669"/>
    <property type="project" value="UniProtKB-KW"/>
</dbReference>
<dbReference type="AlphaFoldDB" id="A0A841KQS3"/>
<keyword evidence="2" id="KW-0031">Aminopeptidase</keyword>
<dbReference type="Proteomes" id="UP000579281">
    <property type="component" value="Unassembled WGS sequence"/>
</dbReference>
<gene>
    <name evidence="2" type="ORF">HNQ80_001868</name>
</gene>
<keyword evidence="2" id="KW-0378">Hydrolase</keyword>
<keyword evidence="3" id="KW-1185">Reference proteome</keyword>
<dbReference type="SUPFAM" id="SSF56266">
    <property type="entry name" value="DmpA/ArgJ-like"/>
    <property type="match status" value="1"/>
</dbReference>
<organism evidence="2 3">
    <name type="scientific">Anaerosolibacter carboniphilus</name>
    <dbReference type="NCBI Taxonomy" id="1417629"/>
    <lineage>
        <taxon>Bacteria</taxon>
        <taxon>Bacillati</taxon>
        <taxon>Bacillota</taxon>
        <taxon>Clostridia</taxon>
        <taxon>Peptostreptococcales</taxon>
        <taxon>Thermotaleaceae</taxon>
        <taxon>Anaerosolibacter</taxon>
    </lineage>
</organism>
<evidence type="ECO:0000313" key="2">
    <source>
        <dbReference type="EMBL" id="MBB6215777.1"/>
    </source>
</evidence>
<comment type="similarity">
    <text evidence="1">Belongs to the peptidase S58 family.</text>
</comment>
<dbReference type="PANTHER" id="PTHR36512">
    <property type="entry name" value="D-AMINOPEPTIDASE"/>
    <property type="match status" value="1"/>
</dbReference>
<proteinExistence type="inferred from homology"/>
<accession>A0A841KQS3</accession>